<evidence type="ECO:0000256" key="2">
    <source>
        <dbReference type="ARBA" id="ARBA00005528"/>
    </source>
</evidence>
<evidence type="ECO:0000256" key="3">
    <source>
        <dbReference type="ARBA" id="ARBA00012328"/>
    </source>
</evidence>
<dbReference type="GO" id="GO:0070042">
    <property type="term" value="F:rRNA (uridine-N3-)-methyltransferase activity"/>
    <property type="evidence" value="ECO:0007669"/>
    <property type="project" value="TreeGrafter"/>
</dbReference>
<dbReference type="SUPFAM" id="SSF75217">
    <property type="entry name" value="alpha/beta knot"/>
    <property type="match status" value="1"/>
</dbReference>
<dbReference type="PIRSF" id="PIRSF015601">
    <property type="entry name" value="MTase_slr0722"/>
    <property type="match status" value="1"/>
</dbReference>
<dbReference type="EC" id="2.1.1.193" evidence="3"/>
<dbReference type="InterPro" id="IPR006700">
    <property type="entry name" value="RsmE"/>
</dbReference>
<keyword evidence="4" id="KW-0963">Cytoplasm</keyword>
<comment type="similarity">
    <text evidence="2">Belongs to the RNA methyltransferase RsmE family.</text>
</comment>
<evidence type="ECO:0000256" key="10">
    <source>
        <dbReference type="ARBA" id="ARBA00047944"/>
    </source>
</evidence>
<feature type="domain" description="Ribosomal RNA small subunit methyltransferase E methyltransferase" evidence="11">
    <location>
        <begin position="74"/>
        <end position="220"/>
    </location>
</feature>
<evidence type="ECO:0000256" key="4">
    <source>
        <dbReference type="ARBA" id="ARBA00022490"/>
    </source>
</evidence>
<dbReference type="AlphaFoldDB" id="A0A1W1EIP3"/>
<keyword evidence="8" id="KW-0949">S-adenosyl-L-methionine</keyword>
<dbReference type="Pfam" id="PF20260">
    <property type="entry name" value="PUA_4"/>
    <property type="match status" value="1"/>
</dbReference>
<evidence type="ECO:0000256" key="6">
    <source>
        <dbReference type="ARBA" id="ARBA00022603"/>
    </source>
</evidence>
<protein>
    <recommendedName>
        <fullName evidence="3">16S rRNA (uracil(1498)-N(3))-methyltransferase</fullName>
        <ecNumber evidence="3">2.1.1.193</ecNumber>
    </recommendedName>
</protein>
<comment type="function">
    <text evidence="9">Specifically methylates the N3 position of the uracil ring of uridine 1498 (m3U1498) in 16S rRNA. Acts on the fully assembled 30S ribosomal subunit.</text>
</comment>
<dbReference type="InterPro" id="IPR029028">
    <property type="entry name" value="Alpha/beta_knot_MTases"/>
</dbReference>
<dbReference type="InterPro" id="IPR046887">
    <property type="entry name" value="RsmE_PUA-like"/>
</dbReference>
<reference evidence="13" key="1">
    <citation type="submission" date="2016-10" db="EMBL/GenBank/DDBJ databases">
        <authorList>
            <person name="de Groot N.N."/>
        </authorList>
    </citation>
    <scope>NUCLEOTIDE SEQUENCE</scope>
</reference>
<evidence type="ECO:0000259" key="12">
    <source>
        <dbReference type="Pfam" id="PF20260"/>
    </source>
</evidence>
<dbReference type="GO" id="GO:0005737">
    <property type="term" value="C:cytoplasm"/>
    <property type="evidence" value="ECO:0007669"/>
    <property type="project" value="UniProtKB-SubCell"/>
</dbReference>
<comment type="subcellular location">
    <subcellularLocation>
        <location evidence="1">Cytoplasm</location>
    </subcellularLocation>
</comment>
<evidence type="ECO:0000256" key="8">
    <source>
        <dbReference type="ARBA" id="ARBA00022691"/>
    </source>
</evidence>
<evidence type="ECO:0000256" key="9">
    <source>
        <dbReference type="ARBA" id="ARBA00025699"/>
    </source>
</evidence>
<organism evidence="13">
    <name type="scientific">hydrothermal vent metagenome</name>
    <dbReference type="NCBI Taxonomy" id="652676"/>
    <lineage>
        <taxon>unclassified sequences</taxon>
        <taxon>metagenomes</taxon>
        <taxon>ecological metagenomes</taxon>
    </lineage>
</organism>
<dbReference type="InterPro" id="IPR029026">
    <property type="entry name" value="tRNA_m1G_MTases_N"/>
</dbReference>
<evidence type="ECO:0000259" key="11">
    <source>
        <dbReference type="Pfam" id="PF04452"/>
    </source>
</evidence>
<dbReference type="GO" id="GO:0070475">
    <property type="term" value="P:rRNA base methylation"/>
    <property type="evidence" value="ECO:0007669"/>
    <property type="project" value="TreeGrafter"/>
</dbReference>
<dbReference type="EMBL" id="FRYL01000016">
    <property type="protein sequence ID" value="SHO80710.1"/>
    <property type="molecule type" value="Genomic_DNA"/>
</dbReference>
<evidence type="ECO:0000256" key="7">
    <source>
        <dbReference type="ARBA" id="ARBA00022679"/>
    </source>
</evidence>
<proteinExistence type="inferred from homology"/>
<evidence type="ECO:0000256" key="1">
    <source>
        <dbReference type="ARBA" id="ARBA00004496"/>
    </source>
</evidence>
<sequence>MQYLYNQNAKDEQILIVNDDYRYIIKARRHRVGDIIYLRNLQDDYIYKYSIENISRRDAQIRFISKEILVVEASKKLHIGWCIIDNKVVEKNIVYLNEIGVERITFIYCNRSQKSFKVDFDKLNKILINSSSQCGRSKMMKLDITYSLQEFKDSNPNSKMLNFSPNKIRKNSNIDTVVVGCEGGFTNSEVELFEDKDIVGLDSSMILKSQSATIALSSILIL</sequence>
<keyword evidence="5" id="KW-0698">rRNA processing</keyword>
<dbReference type="Gene3D" id="3.40.1280.10">
    <property type="match status" value="1"/>
</dbReference>
<gene>
    <name evidence="13" type="ORF">MNB_SV-15-313</name>
</gene>
<dbReference type="NCBIfam" id="NF008695">
    <property type="entry name" value="PRK11713.3-3"/>
    <property type="match status" value="1"/>
</dbReference>
<dbReference type="Pfam" id="PF04452">
    <property type="entry name" value="Methyltrans_RNA"/>
    <property type="match status" value="1"/>
</dbReference>
<evidence type="ECO:0000313" key="13">
    <source>
        <dbReference type="EMBL" id="SHO80710.1"/>
    </source>
</evidence>
<feature type="domain" description="Ribosomal RNA small subunit methyltransferase E PUA-like" evidence="12">
    <location>
        <begin position="18"/>
        <end position="63"/>
    </location>
</feature>
<keyword evidence="7 13" id="KW-0808">Transferase</keyword>
<dbReference type="NCBIfam" id="TIGR00046">
    <property type="entry name" value="RsmE family RNA methyltransferase"/>
    <property type="match status" value="1"/>
</dbReference>
<keyword evidence="6 13" id="KW-0489">Methyltransferase</keyword>
<evidence type="ECO:0000256" key="5">
    <source>
        <dbReference type="ARBA" id="ARBA00022552"/>
    </source>
</evidence>
<name>A0A1W1EIP3_9ZZZZ</name>
<comment type="catalytic activity">
    <reaction evidence="10">
        <text>uridine(1498) in 16S rRNA + S-adenosyl-L-methionine = N(3)-methyluridine(1498) in 16S rRNA + S-adenosyl-L-homocysteine + H(+)</text>
        <dbReference type="Rhea" id="RHEA:42920"/>
        <dbReference type="Rhea" id="RHEA-COMP:10283"/>
        <dbReference type="Rhea" id="RHEA-COMP:10284"/>
        <dbReference type="ChEBI" id="CHEBI:15378"/>
        <dbReference type="ChEBI" id="CHEBI:57856"/>
        <dbReference type="ChEBI" id="CHEBI:59789"/>
        <dbReference type="ChEBI" id="CHEBI:65315"/>
        <dbReference type="ChEBI" id="CHEBI:74502"/>
        <dbReference type="EC" id="2.1.1.193"/>
    </reaction>
</comment>
<dbReference type="InterPro" id="IPR046886">
    <property type="entry name" value="RsmE_MTase_dom"/>
</dbReference>
<dbReference type="PANTHER" id="PTHR30027:SF3">
    <property type="entry name" value="16S RRNA (URACIL(1498)-N(3))-METHYLTRANSFERASE"/>
    <property type="match status" value="1"/>
</dbReference>
<dbReference type="PANTHER" id="PTHR30027">
    <property type="entry name" value="RIBOSOMAL RNA SMALL SUBUNIT METHYLTRANSFERASE E"/>
    <property type="match status" value="1"/>
</dbReference>
<accession>A0A1W1EIP3</accession>